<gene>
    <name evidence="1" type="ORF">AVEN_144775_1</name>
</gene>
<dbReference type="EMBL" id="BGPR01141237">
    <property type="protein sequence ID" value="GBN68131.1"/>
    <property type="molecule type" value="Genomic_DNA"/>
</dbReference>
<sequence length="33" mass="3892">MPRPANVWCLLASSRGYRHDERQARSIQLHVDE</sequence>
<proteinExistence type="predicted"/>
<evidence type="ECO:0000313" key="2">
    <source>
        <dbReference type="Proteomes" id="UP000499080"/>
    </source>
</evidence>
<feature type="non-terminal residue" evidence="1">
    <location>
        <position position="33"/>
    </location>
</feature>
<reference evidence="1 2" key="1">
    <citation type="journal article" date="2019" name="Sci. Rep.">
        <title>Orb-weaving spider Araneus ventricosus genome elucidates the spidroin gene catalogue.</title>
        <authorList>
            <person name="Kono N."/>
            <person name="Nakamura H."/>
            <person name="Ohtoshi R."/>
            <person name="Moran D.A.P."/>
            <person name="Shinohara A."/>
            <person name="Yoshida Y."/>
            <person name="Fujiwara M."/>
            <person name="Mori M."/>
            <person name="Tomita M."/>
            <person name="Arakawa K."/>
        </authorList>
    </citation>
    <scope>NUCLEOTIDE SEQUENCE [LARGE SCALE GENOMIC DNA]</scope>
</reference>
<keyword evidence="2" id="KW-1185">Reference proteome</keyword>
<organism evidence="1 2">
    <name type="scientific">Araneus ventricosus</name>
    <name type="common">Orbweaver spider</name>
    <name type="synonym">Epeira ventricosa</name>
    <dbReference type="NCBI Taxonomy" id="182803"/>
    <lineage>
        <taxon>Eukaryota</taxon>
        <taxon>Metazoa</taxon>
        <taxon>Ecdysozoa</taxon>
        <taxon>Arthropoda</taxon>
        <taxon>Chelicerata</taxon>
        <taxon>Arachnida</taxon>
        <taxon>Araneae</taxon>
        <taxon>Araneomorphae</taxon>
        <taxon>Entelegynae</taxon>
        <taxon>Araneoidea</taxon>
        <taxon>Araneidae</taxon>
        <taxon>Araneus</taxon>
    </lineage>
</organism>
<evidence type="ECO:0000313" key="1">
    <source>
        <dbReference type="EMBL" id="GBN68131.1"/>
    </source>
</evidence>
<dbReference type="AlphaFoldDB" id="A0A4Y2QXU1"/>
<dbReference type="Proteomes" id="UP000499080">
    <property type="component" value="Unassembled WGS sequence"/>
</dbReference>
<accession>A0A4Y2QXU1</accession>
<protein>
    <submittedName>
        <fullName evidence="1">Uncharacterized protein</fullName>
    </submittedName>
</protein>
<comment type="caution">
    <text evidence="1">The sequence shown here is derived from an EMBL/GenBank/DDBJ whole genome shotgun (WGS) entry which is preliminary data.</text>
</comment>
<name>A0A4Y2QXU1_ARAVE</name>